<evidence type="ECO:0000256" key="4">
    <source>
        <dbReference type="ARBA" id="ARBA00022475"/>
    </source>
</evidence>
<dbReference type="EMBL" id="CP045871">
    <property type="protein sequence ID" value="QGG79893.1"/>
    <property type="molecule type" value="Genomic_DNA"/>
</dbReference>
<feature type="transmembrane region" description="Helical" evidence="8">
    <location>
        <begin position="184"/>
        <end position="205"/>
    </location>
</feature>
<keyword evidence="4 8" id="KW-1003">Cell membrane</keyword>
<evidence type="ECO:0000256" key="2">
    <source>
        <dbReference type="ARBA" id="ARBA00009142"/>
    </source>
</evidence>
<dbReference type="RefSeq" id="WP_153713397.1">
    <property type="nucleotide sequence ID" value="NZ_CP045871.1"/>
</dbReference>
<dbReference type="InterPro" id="IPR002781">
    <property type="entry name" value="TM_pro_TauE-like"/>
</dbReference>
<evidence type="ECO:0000256" key="8">
    <source>
        <dbReference type="RuleBase" id="RU363041"/>
    </source>
</evidence>
<proteinExistence type="inferred from homology"/>
<keyword evidence="3" id="KW-0813">Transport</keyword>
<evidence type="ECO:0000313" key="10">
    <source>
        <dbReference type="Proteomes" id="UP000388235"/>
    </source>
</evidence>
<dbReference type="PANTHER" id="PTHR30269:SF37">
    <property type="entry name" value="MEMBRANE TRANSPORTER PROTEIN"/>
    <property type="match status" value="1"/>
</dbReference>
<keyword evidence="5 8" id="KW-0812">Transmembrane</keyword>
<reference evidence="9 10" key="1">
    <citation type="submission" date="2019-11" db="EMBL/GenBank/DDBJ databases">
        <authorList>
            <person name="Khan S.A."/>
            <person name="Jeon C.O."/>
            <person name="Chun B.H."/>
        </authorList>
    </citation>
    <scope>NUCLEOTIDE SEQUENCE [LARGE SCALE GENOMIC DNA]</scope>
    <source>
        <strain evidence="9 10">IMCC 1097</strain>
    </source>
</reference>
<organism evidence="9 10">
    <name type="scientific">Litorivicinus lipolyticus</name>
    <dbReference type="NCBI Taxonomy" id="418701"/>
    <lineage>
        <taxon>Bacteria</taxon>
        <taxon>Pseudomonadati</taxon>
        <taxon>Pseudomonadota</taxon>
        <taxon>Gammaproteobacteria</taxon>
        <taxon>Oceanospirillales</taxon>
        <taxon>Litorivicinaceae</taxon>
        <taxon>Litorivicinus</taxon>
    </lineage>
</organism>
<evidence type="ECO:0000256" key="1">
    <source>
        <dbReference type="ARBA" id="ARBA00004651"/>
    </source>
</evidence>
<dbReference type="KEGG" id="llp:GH975_04600"/>
<evidence type="ECO:0000256" key="6">
    <source>
        <dbReference type="ARBA" id="ARBA00022989"/>
    </source>
</evidence>
<keyword evidence="10" id="KW-1185">Reference proteome</keyword>
<dbReference type="GO" id="GO:0005886">
    <property type="term" value="C:plasma membrane"/>
    <property type="evidence" value="ECO:0007669"/>
    <property type="project" value="UniProtKB-SubCell"/>
</dbReference>
<feature type="transmembrane region" description="Helical" evidence="8">
    <location>
        <begin position="24"/>
        <end position="48"/>
    </location>
</feature>
<evidence type="ECO:0000313" key="9">
    <source>
        <dbReference type="EMBL" id="QGG79893.1"/>
    </source>
</evidence>
<accession>A0A5Q2Q9N8</accession>
<comment type="subcellular location">
    <subcellularLocation>
        <location evidence="1 8">Cell membrane</location>
        <topology evidence="1 8">Multi-pass membrane protein</topology>
    </subcellularLocation>
</comment>
<comment type="similarity">
    <text evidence="2 8">Belongs to the 4-toluene sulfonate uptake permease (TSUP) (TC 2.A.102) family.</text>
</comment>
<keyword evidence="6 8" id="KW-1133">Transmembrane helix</keyword>
<dbReference type="Proteomes" id="UP000388235">
    <property type="component" value="Chromosome"/>
</dbReference>
<feature type="transmembrane region" description="Helical" evidence="8">
    <location>
        <begin position="68"/>
        <end position="87"/>
    </location>
</feature>
<evidence type="ECO:0000256" key="5">
    <source>
        <dbReference type="ARBA" id="ARBA00022692"/>
    </source>
</evidence>
<protein>
    <recommendedName>
        <fullName evidence="8">Probable membrane transporter protein</fullName>
    </recommendedName>
</protein>
<sequence length="235" mass="25361">MDLVWLAAAAVVSATITGAMGVGGGLVLIVLMAQFVPPIVLIPLHAFVMLMSNTGRAWIQRKHVRWAYVWPFLAGSVVGVVLMAPLVRFMPTTGGQLLLGLFVIGMTWRPQWFRLQAWLPALSGALTSALTMVLGATGPLVMSVLPKANWPKREIVGTHGMVMTFQHGLKAAAFWWMGFDPIDWGSTLLAMGAGSVVGNVLGARLLGRIPEANFKRALDWLLTLLALRLIAQALV</sequence>
<dbReference type="PANTHER" id="PTHR30269">
    <property type="entry name" value="TRANSMEMBRANE PROTEIN YFCA"/>
    <property type="match status" value="1"/>
</dbReference>
<evidence type="ECO:0000256" key="3">
    <source>
        <dbReference type="ARBA" id="ARBA00022448"/>
    </source>
</evidence>
<dbReference type="AlphaFoldDB" id="A0A5Q2Q9N8"/>
<evidence type="ECO:0000256" key="7">
    <source>
        <dbReference type="ARBA" id="ARBA00023136"/>
    </source>
</evidence>
<feature type="transmembrane region" description="Helical" evidence="8">
    <location>
        <begin position="117"/>
        <end position="142"/>
    </location>
</feature>
<feature type="transmembrane region" description="Helical" evidence="8">
    <location>
        <begin position="93"/>
        <end position="110"/>
    </location>
</feature>
<dbReference type="OrthoDB" id="6197550at2"/>
<name>A0A5Q2Q9N8_9GAMM</name>
<dbReference type="Pfam" id="PF01925">
    <property type="entry name" value="TauE"/>
    <property type="match status" value="1"/>
</dbReference>
<gene>
    <name evidence="9" type="ORF">GH975_04600</name>
</gene>
<keyword evidence="7 8" id="KW-0472">Membrane</keyword>
<dbReference type="InterPro" id="IPR052017">
    <property type="entry name" value="TSUP"/>
</dbReference>